<dbReference type="GO" id="GO:0004794">
    <property type="term" value="F:threonine deaminase activity"/>
    <property type="evidence" value="ECO:0007669"/>
    <property type="project" value="UniProtKB-EC"/>
</dbReference>
<evidence type="ECO:0000256" key="3">
    <source>
        <dbReference type="ARBA" id="ARBA00010869"/>
    </source>
</evidence>
<name>A0A3B0RB86_9ZZZZ</name>
<sequence>MTVTFQDIKDAADLLEGKIEKTPLVFAHAISGMVGAEIFIKLENQQITSSFKDRGALNKLSSLTTQEAARGVVAMSAGNHAQSVAYHAKRLGIPATIVMPKATPYTKVERTEKHGAEVVLEGDTLVEAQAKVEELVKTRNLTQVHPFDDDKIIAGQGTVAMEMLEAQPDLEVLVVPTGGGGLISGCAIAAKSIKNDIEIIGAEAKLFPSMYHALRGEPSVCGGATLAEGIAVKDVAARTVAICKEYVDTVRLADETSIERAVFLLLSQQKTLAEGAAATSLAVILSDPDYFSGRKIGIVLTGGNIDPRILASISYRELEREQRIINLRFSIDDKPGILGRITTLLGDQGANVLEVSHHRMYLDISAKGAQLDIMLETRDGKHAGDIVALIRAEGFSVKVLNSSQDNA</sequence>
<dbReference type="UniPathway" id="UPA00047">
    <property type="reaction ID" value="UER00054"/>
</dbReference>
<evidence type="ECO:0000256" key="7">
    <source>
        <dbReference type="ARBA" id="ARBA00023239"/>
    </source>
</evidence>
<protein>
    <recommendedName>
        <fullName evidence="4">threonine ammonia-lyase</fullName>
        <ecNumber evidence="4">4.3.1.19</ecNumber>
    </recommendedName>
</protein>
<dbReference type="EMBL" id="UOEC01000076">
    <property type="protein sequence ID" value="VAV90380.1"/>
    <property type="molecule type" value="Genomic_DNA"/>
</dbReference>
<evidence type="ECO:0000256" key="4">
    <source>
        <dbReference type="ARBA" id="ARBA00012096"/>
    </source>
</evidence>
<dbReference type="AlphaFoldDB" id="A0A3B0RB86"/>
<dbReference type="PANTHER" id="PTHR48078">
    <property type="entry name" value="THREONINE DEHYDRATASE, MITOCHONDRIAL-RELATED"/>
    <property type="match status" value="1"/>
</dbReference>
<dbReference type="InterPro" id="IPR045865">
    <property type="entry name" value="ACT-like_dom_sf"/>
</dbReference>
<keyword evidence="6" id="KW-0663">Pyridoxal phosphate</keyword>
<reference evidence="9" key="1">
    <citation type="submission" date="2018-06" db="EMBL/GenBank/DDBJ databases">
        <authorList>
            <person name="Zhirakovskaya E."/>
        </authorList>
    </citation>
    <scope>NUCLEOTIDE SEQUENCE</scope>
</reference>
<dbReference type="GO" id="GO:0009097">
    <property type="term" value="P:isoleucine biosynthetic process"/>
    <property type="evidence" value="ECO:0007669"/>
    <property type="project" value="UniProtKB-UniPathway"/>
</dbReference>
<comment type="pathway">
    <text evidence="2">Amino-acid biosynthesis; L-isoleucine biosynthesis; 2-oxobutanoate from L-threonine: step 1/1.</text>
</comment>
<dbReference type="GO" id="GO:0006567">
    <property type="term" value="P:L-threonine catabolic process"/>
    <property type="evidence" value="ECO:0007669"/>
    <property type="project" value="InterPro"/>
</dbReference>
<evidence type="ECO:0000256" key="1">
    <source>
        <dbReference type="ARBA" id="ARBA00001933"/>
    </source>
</evidence>
<evidence type="ECO:0000256" key="2">
    <source>
        <dbReference type="ARBA" id="ARBA00004810"/>
    </source>
</evidence>
<evidence type="ECO:0000256" key="5">
    <source>
        <dbReference type="ARBA" id="ARBA00022624"/>
    </source>
</evidence>
<dbReference type="FunFam" id="3.40.50.1100:FF:000005">
    <property type="entry name" value="Threonine dehydratase catabolic"/>
    <property type="match status" value="1"/>
</dbReference>
<gene>
    <name evidence="9" type="ORF">MNBD_ALPHA08-1531</name>
</gene>
<dbReference type="InterPro" id="IPR000634">
    <property type="entry name" value="Ser/Thr_deHydtase_PyrdxlP-BS"/>
</dbReference>
<dbReference type="GO" id="GO:0006565">
    <property type="term" value="P:L-serine catabolic process"/>
    <property type="evidence" value="ECO:0007669"/>
    <property type="project" value="TreeGrafter"/>
</dbReference>
<dbReference type="CDD" id="cd01562">
    <property type="entry name" value="Thr-dehyd"/>
    <property type="match status" value="1"/>
</dbReference>
<dbReference type="InterPro" id="IPR044561">
    <property type="entry name" value="ACT_ThrD-II-like"/>
</dbReference>
<keyword evidence="5" id="KW-0412">Isoleucine biosynthesis</keyword>
<dbReference type="InterPro" id="IPR036052">
    <property type="entry name" value="TrpB-like_PALP_sf"/>
</dbReference>
<dbReference type="GO" id="GO:0003941">
    <property type="term" value="F:L-serine ammonia-lyase activity"/>
    <property type="evidence" value="ECO:0007669"/>
    <property type="project" value="TreeGrafter"/>
</dbReference>
<evidence type="ECO:0000259" key="8">
    <source>
        <dbReference type="PROSITE" id="PS51671"/>
    </source>
</evidence>
<dbReference type="Pfam" id="PF01842">
    <property type="entry name" value="ACT"/>
    <property type="match status" value="1"/>
</dbReference>
<keyword evidence="5" id="KW-0100">Branched-chain amino acid biosynthesis</keyword>
<dbReference type="PROSITE" id="PS00165">
    <property type="entry name" value="DEHYDRATASE_SER_THR"/>
    <property type="match status" value="1"/>
</dbReference>
<dbReference type="InterPro" id="IPR050147">
    <property type="entry name" value="Ser/Thr_Dehydratase"/>
</dbReference>
<dbReference type="NCBIfam" id="NF005600">
    <property type="entry name" value="PRK07334.1"/>
    <property type="match status" value="1"/>
</dbReference>
<dbReference type="Pfam" id="PF00291">
    <property type="entry name" value="PALP"/>
    <property type="match status" value="1"/>
</dbReference>
<dbReference type="InterPro" id="IPR005789">
    <property type="entry name" value="Thr_deHydtase_catblc"/>
</dbReference>
<dbReference type="Gene3D" id="3.30.70.260">
    <property type="match status" value="1"/>
</dbReference>
<comment type="cofactor">
    <cofactor evidence="1">
        <name>pyridoxal 5'-phosphate</name>
        <dbReference type="ChEBI" id="CHEBI:597326"/>
    </cofactor>
</comment>
<organism evidence="9">
    <name type="scientific">hydrothermal vent metagenome</name>
    <dbReference type="NCBI Taxonomy" id="652676"/>
    <lineage>
        <taxon>unclassified sequences</taxon>
        <taxon>metagenomes</taxon>
        <taxon>ecological metagenomes</taxon>
    </lineage>
</organism>
<dbReference type="Gene3D" id="3.40.50.1100">
    <property type="match status" value="2"/>
</dbReference>
<evidence type="ECO:0000256" key="6">
    <source>
        <dbReference type="ARBA" id="ARBA00022898"/>
    </source>
</evidence>
<dbReference type="CDD" id="cd04886">
    <property type="entry name" value="ACT_ThrD-II-like"/>
    <property type="match status" value="1"/>
</dbReference>
<dbReference type="PROSITE" id="PS51671">
    <property type="entry name" value="ACT"/>
    <property type="match status" value="1"/>
</dbReference>
<dbReference type="GO" id="GO:0030170">
    <property type="term" value="F:pyridoxal phosphate binding"/>
    <property type="evidence" value="ECO:0007669"/>
    <property type="project" value="InterPro"/>
</dbReference>
<evidence type="ECO:0000313" key="9">
    <source>
        <dbReference type="EMBL" id="VAV90380.1"/>
    </source>
</evidence>
<dbReference type="NCBIfam" id="TIGR01127">
    <property type="entry name" value="ilvA_1Cterm"/>
    <property type="match status" value="1"/>
</dbReference>
<dbReference type="SUPFAM" id="SSF55021">
    <property type="entry name" value="ACT-like"/>
    <property type="match status" value="1"/>
</dbReference>
<keyword evidence="5" id="KW-0028">Amino-acid biosynthesis</keyword>
<comment type="similarity">
    <text evidence="3">Belongs to the serine/threonine dehydratase family.</text>
</comment>
<keyword evidence="7 9" id="KW-0456">Lyase</keyword>
<dbReference type="InterPro" id="IPR002912">
    <property type="entry name" value="ACT_dom"/>
</dbReference>
<feature type="domain" description="ACT" evidence="8">
    <location>
        <begin position="326"/>
        <end position="404"/>
    </location>
</feature>
<dbReference type="PANTHER" id="PTHR48078:SF6">
    <property type="entry name" value="L-THREONINE DEHYDRATASE CATABOLIC TDCB"/>
    <property type="match status" value="1"/>
</dbReference>
<dbReference type="SUPFAM" id="SSF53686">
    <property type="entry name" value="Tryptophan synthase beta subunit-like PLP-dependent enzymes"/>
    <property type="match status" value="1"/>
</dbReference>
<proteinExistence type="inferred from homology"/>
<accession>A0A3B0RB86</accession>
<dbReference type="EC" id="4.3.1.19" evidence="4"/>
<dbReference type="InterPro" id="IPR001926">
    <property type="entry name" value="TrpB-like_PALP"/>
</dbReference>